<dbReference type="GO" id="GO:0046872">
    <property type="term" value="F:metal ion binding"/>
    <property type="evidence" value="ECO:0007669"/>
    <property type="project" value="UniProtKB-KW"/>
</dbReference>
<keyword evidence="8" id="KW-1185">Reference proteome</keyword>
<keyword evidence="6" id="KW-0539">Nucleus</keyword>
<dbReference type="PANTHER" id="PTHR36206:SF12">
    <property type="entry name" value="ASPERCRYPTIN BIOSYNTHESIS CLUSTER-SPECIFIC TRANSCRIPTION REGULATOR ATNN-RELATED"/>
    <property type="match status" value="1"/>
</dbReference>
<protein>
    <submittedName>
        <fullName evidence="7">C6 zinc finger domain protein</fullName>
    </submittedName>
</protein>
<dbReference type="EMBL" id="JAQJAN010000004">
    <property type="protein sequence ID" value="KAJ5731824.1"/>
    <property type="molecule type" value="Genomic_DNA"/>
</dbReference>
<proteinExistence type="predicted"/>
<organism evidence="7 8">
    <name type="scientific">Penicillium malachiteum</name>
    <dbReference type="NCBI Taxonomy" id="1324776"/>
    <lineage>
        <taxon>Eukaryota</taxon>
        <taxon>Fungi</taxon>
        <taxon>Dikarya</taxon>
        <taxon>Ascomycota</taxon>
        <taxon>Pezizomycotina</taxon>
        <taxon>Eurotiomycetes</taxon>
        <taxon>Eurotiomycetidae</taxon>
        <taxon>Eurotiales</taxon>
        <taxon>Aspergillaceae</taxon>
        <taxon>Penicillium</taxon>
    </lineage>
</organism>
<keyword evidence="1" id="KW-0479">Metal-binding</keyword>
<evidence type="ECO:0000256" key="6">
    <source>
        <dbReference type="ARBA" id="ARBA00023242"/>
    </source>
</evidence>
<gene>
    <name evidence="7" type="ORF">N7493_003305</name>
</gene>
<accession>A0AAD6MXN4</accession>
<sequence length="299" mass="33719">MRALDFFRQMVGPSLPGPLQNSFWTKLIPQMAHTESVVRHATIAISYLYEDIHHFRAPAIEKPWEKLALPHYDRAIRQAILLSQQGNLELIHICTILFSDIELLQGNPTGALLHSRHGAGIFKSLGSNDKLGIGSLGIVHSYQAFGRHLTRPHPTPEEVSSIPRVLLPAVGFTTLDQAYDSFASLVSKFWPLFPLFALGKVPSEQPSQTNNNVTVTPAILQRVERAVHLDLELWANCLLSSKDLFGLQVQETGYKFQSLKINWLAVKIWMTSSLWNAPANMHHGDGFQETVREYQLVWR</sequence>
<dbReference type="InterPro" id="IPR052360">
    <property type="entry name" value="Transcr_Regulatory_Proteins"/>
</dbReference>
<evidence type="ECO:0000256" key="5">
    <source>
        <dbReference type="ARBA" id="ARBA00023163"/>
    </source>
</evidence>
<evidence type="ECO:0000313" key="7">
    <source>
        <dbReference type="EMBL" id="KAJ5731824.1"/>
    </source>
</evidence>
<evidence type="ECO:0000256" key="1">
    <source>
        <dbReference type="ARBA" id="ARBA00022723"/>
    </source>
</evidence>
<keyword evidence="3" id="KW-0805">Transcription regulation</keyword>
<dbReference type="GO" id="GO:0003677">
    <property type="term" value="F:DNA binding"/>
    <property type="evidence" value="ECO:0007669"/>
    <property type="project" value="UniProtKB-KW"/>
</dbReference>
<reference evidence="7" key="2">
    <citation type="submission" date="2023-01" db="EMBL/GenBank/DDBJ databases">
        <authorList>
            <person name="Petersen C."/>
        </authorList>
    </citation>
    <scope>NUCLEOTIDE SEQUENCE</scope>
    <source>
        <strain evidence="7">IBT 17514</strain>
    </source>
</reference>
<dbReference type="AlphaFoldDB" id="A0AAD6MXN4"/>
<evidence type="ECO:0000256" key="3">
    <source>
        <dbReference type="ARBA" id="ARBA00023015"/>
    </source>
</evidence>
<keyword evidence="4" id="KW-0238">DNA-binding</keyword>
<evidence type="ECO:0000313" key="8">
    <source>
        <dbReference type="Proteomes" id="UP001215712"/>
    </source>
</evidence>
<dbReference type="PANTHER" id="PTHR36206">
    <property type="entry name" value="ASPERCRYPTIN BIOSYNTHESIS CLUSTER-SPECIFIC TRANSCRIPTION REGULATOR ATNN-RELATED"/>
    <property type="match status" value="1"/>
</dbReference>
<comment type="caution">
    <text evidence="7">The sequence shown here is derived from an EMBL/GenBank/DDBJ whole genome shotgun (WGS) entry which is preliminary data.</text>
</comment>
<evidence type="ECO:0000256" key="4">
    <source>
        <dbReference type="ARBA" id="ARBA00023125"/>
    </source>
</evidence>
<evidence type="ECO:0000256" key="2">
    <source>
        <dbReference type="ARBA" id="ARBA00022833"/>
    </source>
</evidence>
<reference evidence="7" key="1">
    <citation type="journal article" date="2023" name="IMA Fungus">
        <title>Comparative genomic study of the Penicillium genus elucidates a diverse pangenome and 15 lateral gene transfer events.</title>
        <authorList>
            <person name="Petersen C."/>
            <person name="Sorensen T."/>
            <person name="Nielsen M.R."/>
            <person name="Sondergaard T.E."/>
            <person name="Sorensen J.L."/>
            <person name="Fitzpatrick D.A."/>
            <person name="Frisvad J.C."/>
            <person name="Nielsen K.L."/>
        </authorList>
    </citation>
    <scope>NUCLEOTIDE SEQUENCE</scope>
    <source>
        <strain evidence="7">IBT 17514</strain>
    </source>
</reference>
<dbReference type="Proteomes" id="UP001215712">
    <property type="component" value="Unassembled WGS sequence"/>
</dbReference>
<keyword evidence="5" id="KW-0804">Transcription</keyword>
<name>A0AAD6MXN4_9EURO</name>
<keyword evidence="2" id="KW-0862">Zinc</keyword>